<name>A0A069APR9_CLODI</name>
<dbReference type="EMBL" id="LK932471">
    <property type="protein sequence ID" value="CDS83668.1"/>
    <property type="molecule type" value="Genomic_DNA"/>
</dbReference>
<dbReference type="EMBL" id="LK933016">
    <property type="protein sequence ID" value="CDT24996.1"/>
    <property type="molecule type" value="Genomic_DNA"/>
</dbReference>
<proteinExistence type="predicted"/>
<dbReference type="PANTHER" id="PTHR42994">
    <property type="entry name" value="PEPTIDASE T"/>
    <property type="match status" value="1"/>
</dbReference>
<reference evidence="6" key="1">
    <citation type="submission" date="2014-07" db="EMBL/GenBank/DDBJ databases">
        <authorList>
            <person name="Monot Marc"/>
        </authorList>
    </citation>
    <scope>NUCLEOTIDE SEQUENCE</scope>
    <source>
        <strain evidence="6">7032989</strain>
        <strain evidence="5">7032994</strain>
    </source>
</reference>
<protein>
    <submittedName>
        <fullName evidence="5">Peptidase T-like protein</fullName>
    </submittedName>
    <submittedName>
        <fullName evidence="6">Putative peptidase, M20 family</fullName>
        <ecNumber evidence="6">3.4.11.-</ecNumber>
    </submittedName>
</protein>
<evidence type="ECO:0000259" key="3">
    <source>
        <dbReference type="Pfam" id="PF07687"/>
    </source>
</evidence>
<dbReference type="EMBL" id="LK932353">
    <property type="protein sequence ID" value="CDS83753.1"/>
    <property type="molecule type" value="Genomic_DNA"/>
</dbReference>
<accession>A0A069APR9</accession>
<dbReference type="SUPFAM" id="SSF55031">
    <property type="entry name" value="Bacterial exopeptidase dimerisation domain"/>
    <property type="match status" value="1"/>
</dbReference>
<dbReference type="PATRIC" id="fig|1496.1373.peg.16"/>
<dbReference type="EC" id="3.4.11.-" evidence="6"/>
<evidence type="ECO:0000313" key="4">
    <source>
        <dbReference type="EMBL" id="CDS83668.1"/>
    </source>
</evidence>
<keyword evidence="6" id="KW-0378">Hydrolase</keyword>
<dbReference type="GO" id="GO:0004177">
    <property type="term" value="F:aminopeptidase activity"/>
    <property type="evidence" value="ECO:0007669"/>
    <property type="project" value="UniProtKB-KW"/>
</dbReference>
<evidence type="ECO:0000256" key="2">
    <source>
        <dbReference type="ARBA" id="ARBA00022833"/>
    </source>
</evidence>
<dbReference type="Gene3D" id="3.30.70.360">
    <property type="match status" value="1"/>
</dbReference>
<keyword evidence="2" id="KW-0862">Zinc</keyword>
<dbReference type="RefSeq" id="WP_021366188.1">
    <property type="nucleotide sequence ID" value="NZ_BBYB01000118.1"/>
</dbReference>
<dbReference type="NCBIfam" id="TIGR01883">
    <property type="entry name" value="PepT-like"/>
    <property type="match status" value="1"/>
</dbReference>
<sequence length="368" mass="40299">MLDKNRLINNFMDMVRIDSPSNQELEMSKWLVNYLKERNIDAIIDDAGEKYGGNTGNVIAYIKGEEGSRPLCLCAHMDQVQPCLGVKPILDGNVVRSDGTTTLGADDKAGIAAILEALEHVITEKIPHRDIYLCFTICEEAGMHGVKNFNPDNLPCKDMVILDSGGAIGSIAYKAPAQQSIKISFHGKKAHAGIEPEKGLNAILVASHAISNMHIGRIDSLTTSNIGKIEGGGATNIVTDKVTLTAEIRSHIPETLEYELNHMEKCCKDAASKFNTTYTFEHNMSYPSFELSRDSHVFKLSEEAIRQVGVVPNPMVIGGGSDANILANLGYNCAILSLGMYDVHTVNEYVNIDELYDTAKIVYHMIKL</sequence>
<evidence type="ECO:0000313" key="6">
    <source>
        <dbReference type="EMBL" id="CDT24996.1"/>
    </source>
</evidence>
<feature type="domain" description="Peptidase M20 dimerisation" evidence="3">
    <location>
        <begin position="180"/>
        <end position="273"/>
    </location>
</feature>
<comment type="cofactor">
    <cofactor evidence="1">
        <name>Zn(2+)</name>
        <dbReference type="ChEBI" id="CHEBI:29105"/>
    </cofactor>
</comment>
<dbReference type="Gene3D" id="3.40.630.10">
    <property type="entry name" value="Zn peptidases"/>
    <property type="match status" value="1"/>
</dbReference>
<dbReference type="Pfam" id="PF01546">
    <property type="entry name" value="Peptidase_M20"/>
    <property type="match status" value="1"/>
</dbReference>
<dbReference type="InterPro" id="IPR036264">
    <property type="entry name" value="Bact_exopeptidase_dim_dom"/>
</dbReference>
<evidence type="ECO:0000313" key="5">
    <source>
        <dbReference type="EMBL" id="CDS83753.1"/>
    </source>
</evidence>
<dbReference type="AlphaFoldDB" id="A0A069APR9"/>
<keyword evidence="6" id="KW-0645">Protease</keyword>
<dbReference type="PANTHER" id="PTHR42994:SF2">
    <property type="entry name" value="PEPTIDASE"/>
    <property type="match status" value="1"/>
</dbReference>
<dbReference type="Pfam" id="PF07687">
    <property type="entry name" value="M20_dimer"/>
    <property type="match status" value="1"/>
</dbReference>
<organism evidence="6">
    <name type="scientific">Clostridioides difficile</name>
    <name type="common">Peptoclostridium difficile</name>
    <dbReference type="NCBI Taxonomy" id="1496"/>
    <lineage>
        <taxon>Bacteria</taxon>
        <taxon>Bacillati</taxon>
        <taxon>Bacillota</taxon>
        <taxon>Clostridia</taxon>
        <taxon>Peptostreptococcales</taxon>
        <taxon>Peptostreptococcaceae</taxon>
        <taxon>Clostridioides</taxon>
    </lineage>
</organism>
<dbReference type="InterPro" id="IPR002933">
    <property type="entry name" value="Peptidase_M20"/>
</dbReference>
<gene>
    <name evidence="6" type="ORF">BN1095_350025</name>
    <name evidence="4" type="ORF">BN1096_210012</name>
    <name evidence="5" type="ORF">BN1097_190012</name>
</gene>
<dbReference type="InterPro" id="IPR011650">
    <property type="entry name" value="Peptidase_M20_dimer"/>
</dbReference>
<dbReference type="InterPro" id="IPR010162">
    <property type="entry name" value="PepT-like"/>
</dbReference>
<keyword evidence="6" id="KW-0031">Aminopeptidase</keyword>
<evidence type="ECO:0000256" key="1">
    <source>
        <dbReference type="ARBA" id="ARBA00001947"/>
    </source>
</evidence>
<dbReference type="SUPFAM" id="SSF53187">
    <property type="entry name" value="Zn-dependent exopeptidases"/>
    <property type="match status" value="1"/>
</dbReference>